<dbReference type="AlphaFoldDB" id="A0A420WN94"/>
<feature type="domain" description="Calcineurin-like phosphoesterase" evidence="5">
    <location>
        <begin position="1"/>
        <end position="199"/>
    </location>
</feature>
<organism evidence="6 7">
    <name type="scientific">Oceanibaculum indicum</name>
    <dbReference type="NCBI Taxonomy" id="526216"/>
    <lineage>
        <taxon>Bacteria</taxon>
        <taxon>Pseudomonadati</taxon>
        <taxon>Pseudomonadota</taxon>
        <taxon>Alphaproteobacteria</taxon>
        <taxon>Rhodospirillales</taxon>
        <taxon>Oceanibaculaceae</taxon>
        <taxon>Oceanibaculum</taxon>
    </lineage>
</organism>
<protein>
    <submittedName>
        <fullName evidence="6">3',5'-cyclic AMP phosphodiesterase CpdA</fullName>
    </submittedName>
</protein>
<dbReference type="InterPro" id="IPR026575">
    <property type="entry name" value="GpdQ/CpdA-like"/>
</dbReference>
<dbReference type="InterPro" id="IPR050884">
    <property type="entry name" value="CNP_phosphodiesterase-III"/>
</dbReference>
<dbReference type="SUPFAM" id="SSF56300">
    <property type="entry name" value="Metallo-dependent phosphatases"/>
    <property type="match status" value="1"/>
</dbReference>
<gene>
    <name evidence="6" type="ORF">BCL74_0109</name>
</gene>
<evidence type="ECO:0000313" key="6">
    <source>
        <dbReference type="EMBL" id="RKQ72345.1"/>
    </source>
</evidence>
<evidence type="ECO:0000256" key="1">
    <source>
        <dbReference type="ARBA" id="ARBA00022723"/>
    </source>
</evidence>
<dbReference type="Pfam" id="PF00149">
    <property type="entry name" value="Metallophos"/>
    <property type="match status" value="1"/>
</dbReference>
<dbReference type="RefSeq" id="WP_121216710.1">
    <property type="nucleotide sequence ID" value="NZ_RBIG01000001.1"/>
</dbReference>
<evidence type="ECO:0000256" key="3">
    <source>
        <dbReference type="ARBA" id="ARBA00023004"/>
    </source>
</evidence>
<dbReference type="GO" id="GO:0004112">
    <property type="term" value="F:cyclic-nucleotide phosphodiesterase activity"/>
    <property type="evidence" value="ECO:0007669"/>
    <property type="project" value="InterPro"/>
</dbReference>
<dbReference type="InterPro" id="IPR029052">
    <property type="entry name" value="Metallo-depent_PP-like"/>
</dbReference>
<dbReference type="Gene3D" id="3.30.750.180">
    <property type="entry name" value="GpdQ, beta-strand dimerisation domain"/>
    <property type="match status" value="1"/>
</dbReference>
<name>A0A420WN94_9PROT</name>
<dbReference type="CDD" id="cd07402">
    <property type="entry name" value="MPP_GpdQ"/>
    <property type="match status" value="1"/>
</dbReference>
<dbReference type="PANTHER" id="PTHR42988:SF2">
    <property type="entry name" value="CYCLIC NUCLEOTIDE PHOSPHODIESTERASE CBUA0032-RELATED"/>
    <property type="match status" value="1"/>
</dbReference>
<evidence type="ECO:0000256" key="2">
    <source>
        <dbReference type="ARBA" id="ARBA00022801"/>
    </source>
</evidence>
<sequence>MLIAQITDTHITRERKPAYNRVDTAAFLERAVAHVNAMEPRPDIVVMTGDLVDEGSAGEYAILRDILAPLSMPVYLMPGNHDERGALRAGFPDHEYLAQGGEWIQYAIEEHPLRLLALDTVTPGRSHGELCAGRLGWLADRLAEQPERPTLVMLHHPPFPTGIAHMDRIGLLQGAEALGKVLSQHGQIQRVLCGHLHRPIQAVWHGTPVSVAPSPAHQVAMDLRPGGPSAFVMEPPAIHLHSWTPAGLVTHQSYIGDFDGPYLFRDGSPAA</sequence>
<evidence type="ECO:0000313" key="7">
    <source>
        <dbReference type="Proteomes" id="UP000277424"/>
    </source>
</evidence>
<accession>A0A420WN94</accession>
<dbReference type="GO" id="GO:0046872">
    <property type="term" value="F:metal ion binding"/>
    <property type="evidence" value="ECO:0007669"/>
    <property type="project" value="UniProtKB-KW"/>
</dbReference>
<dbReference type="InterPro" id="IPR042281">
    <property type="entry name" value="GpdQ_beta-strand"/>
</dbReference>
<evidence type="ECO:0000259" key="5">
    <source>
        <dbReference type="Pfam" id="PF00149"/>
    </source>
</evidence>
<dbReference type="PANTHER" id="PTHR42988">
    <property type="entry name" value="PHOSPHOHYDROLASE"/>
    <property type="match status" value="1"/>
</dbReference>
<dbReference type="EMBL" id="RBIG01000001">
    <property type="protein sequence ID" value="RKQ72345.1"/>
    <property type="molecule type" value="Genomic_DNA"/>
</dbReference>
<comment type="caution">
    <text evidence="6">The sequence shown here is derived from an EMBL/GenBank/DDBJ whole genome shotgun (WGS) entry which is preliminary data.</text>
</comment>
<comment type="similarity">
    <text evidence="4">Belongs to the cyclic nucleotide phosphodiesterase class-III family.</text>
</comment>
<reference evidence="6 7" key="1">
    <citation type="submission" date="2018-10" db="EMBL/GenBank/DDBJ databases">
        <title>Comparative analysis of microorganisms from saline springs in Andes Mountain Range, Colombia.</title>
        <authorList>
            <person name="Rubin E."/>
        </authorList>
    </citation>
    <scope>NUCLEOTIDE SEQUENCE [LARGE SCALE GENOMIC DNA]</scope>
    <source>
        <strain evidence="6 7">USBA 36</strain>
    </source>
</reference>
<keyword evidence="2" id="KW-0378">Hydrolase</keyword>
<keyword evidence="1" id="KW-0479">Metal-binding</keyword>
<dbReference type="Gene3D" id="3.60.21.40">
    <property type="entry name" value="GpdQ, catalytic alpha/beta sandwich domain"/>
    <property type="match status" value="1"/>
</dbReference>
<keyword evidence="3" id="KW-0408">Iron</keyword>
<dbReference type="InterPro" id="IPR042283">
    <property type="entry name" value="GpdQ_catalytic"/>
</dbReference>
<dbReference type="InterPro" id="IPR004843">
    <property type="entry name" value="Calcineurin-like_PHP"/>
</dbReference>
<dbReference type="Proteomes" id="UP000277424">
    <property type="component" value="Unassembled WGS sequence"/>
</dbReference>
<dbReference type="OrthoDB" id="651281at2"/>
<proteinExistence type="inferred from homology"/>
<evidence type="ECO:0000256" key="4">
    <source>
        <dbReference type="ARBA" id="ARBA00025742"/>
    </source>
</evidence>